<keyword evidence="2" id="KW-1185">Reference proteome</keyword>
<name>A4J0K3_DESRM</name>
<evidence type="ECO:0008006" key="3">
    <source>
        <dbReference type="Google" id="ProtNLM"/>
    </source>
</evidence>
<dbReference type="AlphaFoldDB" id="A4J0K3"/>
<dbReference type="STRING" id="349161.Dred_0056"/>
<dbReference type="Proteomes" id="UP000001556">
    <property type="component" value="Chromosome"/>
</dbReference>
<dbReference type="HOGENOM" id="CLU_187385_2_0_9"/>
<dbReference type="EMBL" id="CP000612">
    <property type="protein sequence ID" value="ABO48606.1"/>
    <property type="molecule type" value="Genomic_DNA"/>
</dbReference>
<sequence length="73" mass="8311">MIINRAGGLVLMQEKSKCVLCKAAVQETNIGIRILGKYICTSCEQKIINLSWDDPDYEAYKSGLKKIWRFNEA</sequence>
<dbReference type="InterPro" id="IPR019700">
    <property type="entry name" value="Sigma-G_inhibitor_Gin"/>
</dbReference>
<dbReference type="Pfam" id="PF10764">
    <property type="entry name" value="Gin"/>
    <property type="match status" value="1"/>
</dbReference>
<evidence type="ECO:0000313" key="2">
    <source>
        <dbReference type="Proteomes" id="UP000001556"/>
    </source>
</evidence>
<reference evidence="1 2" key="1">
    <citation type="submission" date="2007-03" db="EMBL/GenBank/DDBJ databases">
        <title>Complete sequence of Desulfotomaculum reducens MI-1.</title>
        <authorList>
            <consortium name="US DOE Joint Genome Institute"/>
            <person name="Copeland A."/>
            <person name="Lucas S."/>
            <person name="Lapidus A."/>
            <person name="Barry K."/>
            <person name="Detter J.C."/>
            <person name="Glavina del Rio T."/>
            <person name="Hammon N."/>
            <person name="Israni S."/>
            <person name="Dalin E."/>
            <person name="Tice H."/>
            <person name="Pitluck S."/>
            <person name="Sims D."/>
            <person name="Brettin T."/>
            <person name="Bruce D."/>
            <person name="Han C."/>
            <person name="Tapia R."/>
            <person name="Schmutz J."/>
            <person name="Larimer F."/>
            <person name="Land M."/>
            <person name="Hauser L."/>
            <person name="Kyrpides N."/>
            <person name="Kim E."/>
            <person name="Tebo B.M."/>
            <person name="Richardson P."/>
        </authorList>
    </citation>
    <scope>NUCLEOTIDE SEQUENCE [LARGE SCALE GENOMIC DNA]</scope>
    <source>
        <strain evidence="1 2">MI-1</strain>
    </source>
</reference>
<dbReference type="eggNOG" id="ENOG50331HU">
    <property type="taxonomic scope" value="Bacteria"/>
</dbReference>
<evidence type="ECO:0000313" key="1">
    <source>
        <dbReference type="EMBL" id="ABO48606.1"/>
    </source>
</evidence>
<dbReference type="KEGG" id="drm:Dred_0056"/>
<accession>A4J0K3</accession>
<gene>
    <name evidence="1" type="ordered locus">Dred_0056</name>
</gene>
<protein>
    <recommendedName>
        <fullName evidence="3">Inhibitor of sigma-G Gin</fullName>
    </recommendedName>
</protein>
<organism evidence="1 2">
    <name type="scientific">Desulforamulus reducens (strain ATCC BAA-1160 / DSM 100696 / MI-1)</name>
    <name type="common">Desulfotomaculum reducens</name>
    <dbReference type="NCBI Taxonomy" id="349161"/>
    <lineage>
        <taxon>Bacteria</taxon>
        <taxon>Bacillati</taxon>
        <taxon>Bacillota</taxon>
        <taxon>Clostridia</taxon>
        <taxon>Eubacteriales</taxon>
        <taxon>Peptococcaceae</taxon>
        <taxon>Desulforamulus</taxon>
    </lineage>
</organism>
<proteinExistence type="predicted"/>